<dbReference type="InterPro" id="IPR013830">
    <property type="entry name" value="SGNH_hydro"/>
</dbReference>
<dbReference type="Gene3D" id="3.40.50.1110">
    <property type="entry name" value="SGNH hydrolase"/>
    <property type="match status" value="1"/>
</dbReference>
<reference evidence="2 3" key="1">
    <citation type="journal article" date="2014" name="Int. J. Syst. Evol. Microbiol.">
        <title>Complete genome sequence of Corynebacterium casei LMG S-19264T (=DSM 44701T), isolated from a smear-ripened cheese.</title>
        <authorList>
            <consortium name="US DOE Joint Genome Institute (JGI-PGF)"/>
            <person name="Walter F."/>
            <person name="Albersmeier A."/>
            <person name="Kalinowski J."/>
            <person name="Ruckert C."/>
        </authorList>
    </citation>
    <scope>NUCLEOTIDE SEQUENCE [LARGE SCALE GENOMIC DNA]</scope>
    <source>
        <strain evidence="2 3">CGMCC 1.15286</strain>
    </source>
</reference>
<evidence type="ECO:0000313" key="3">
    <source>
        <dbReference type="Proteomes" id="UP000600247"/>
    </source>
</evidence>
<dbReference type="RefSeq" id="WP_188889549.1">
    <property type="nucleotide sequence ID" value="NZ_BMHY01000004.1"/>
</dbReference>
<comment type="caution">
    <text evidence="2">The sequence shown here is derived from an EMBL/GenBank/DDBJ whole genome shotgun (WGS) entry which is preliminary data.</text>
</comment>
<dbReference type="EMBL" id="BMHY01000004">
    <property type="protein sequence ID" value="GGG69209.1"/>
    <property type="molecule type" value="Genomic_DNA"/>
</dbReference>
<evidence type="ECO:0000313" key="2">
    <source>
        <dbReference type="EMBL" id="GGG69209.1"/>
    </source>
</evidence>
<sequence>MTTILFQGDSITDGARGRSEDPNHLLGHSYAYLIGAKLGYELGEKQPLFINRGISGNRVSDLYARWNEDAIALKPDLISILIGVNDAWRMMSGEPSGVTDRFGRAYKVLLEETREVMPDTGLILLEPFILKTGATEEKWEEWQQIIGLYQNITRELAEEFGAVYVPLQAAFDEACTRAEAAYWIWDGVHPTSAGHQIIANQWLSVVQSSKLALS</sequence>
<dbReference type="InterPro" id="IPR051532">
    <property type="entry name" value="Ester_Hydrolysis_Enzymes"/>
</dbReference>
<dbReference type="Proteomes" id="UP000600247">
    <property type="component" value="Unassembled WGS sequence"/>
</dbReference>
<dbReference type="SUPFAM" id="SSF52266">
    <property type="entry name" value="SGNH hydrolase"/>
    <property type="match status" value="1"/>
</dbReference>
<dbReference type="InterPro" id="IPR036514">
    <property type="entry name" value="SGNH_hydro_sf"/>
</dbReference>
<proteinExistence type="predicted"/>
<name>A0A917H736_9BACL</name>
<protein>
    <submittedName>
        <fullName evidence="2">Lipase</fullName>
    </submittedName>
</protein>
<gene>
    <name evidence="2" type="ORF">GCM10010918_25410</name>
</gene>
<dbReference type="GO" id="GO:0004622">
    <property type="term" value="F:phosphatidylcholine lysophospholipase activity"/>
    <property type="evidence" value="ECO:0007669"/>
    <property type="project" value="TreeGrafter"/>
</dbReference>
<dbReference type="PANTHER" id="PTHR30383">
    <property type="entry name" value="THIOESTERASE 1/PROTEASE 1/LYSOPHOSPHOLIPASE L1"/>
    <property type="match status" value="1"/>
</dbReference>
<accession>A0A917H736</accession>
<feature type="domain" description="SGNH hydrolase-type esterase" evidence="1">
    <location>
        <begin position="8"/>
        <end position="197"/>
    </location>
</feature>
<dbReference type="AlphaFoldDB" id="A0A917H736"/>
<keyword evidence="3" id="KW-1185">Reference proteome</keyword>
<organism evidence="2 3">
    <name type="scientific">Paenibacillus radicis</name>
    <name type="common">ex Gao et al. 2016</name>
    <dbReference type="NCBI Taxonomy" id="1737354"/>
    <lineage>
        <taxon>Bacteria</taxon>
        <taxon>Bacillati</taxon>
        <taxon>Bacillota</taxon>
        <taxon>Bacilli</taxon>
        <taxon>Bacillales</taxon>
        <taxon>Paenibacillaceae</taxon>
        <taxon>Paenibacillus</taxon>
    </lineage>
</organism>
<dbReference type="Pfam" id="PF13472">
    <property type="entry name" value="Lipase_GDSL_2"/>
    <property type="match status" value="1"/>
</dbReference>
<dbReference type="PANTHER" id="PTHR30383:SF5">
    <property type="entry name" value="SGNH HYDROLASE-TYPE ESTERASE DOMAIN-CONTAINING PROTEIN"/>
    <property type="match status" value="1"/>
</dbReference>
<evidence type="ECO:0000259" key="1">
    <source>
        <dbReference type="Pfam" id="PF13472"/>
    </source>
</evidence>
<dbReference type="CDD" id="cd01834">
    <property type="entry name" value="SGNH_hydrolase_like_2"/>
    <property type="match status" value="1"/>
</dbReference>